<dbReference type="CDD" id="cd11386">
    <property type="entry name" value="MCP_signal"/>
    <property type="match status" value="1"/>
</dbReference>
<evidence type="ECO:0000256" key="2">
    <source>
        <dbReference type="ARBA" id="ARBA00029447"/>
    </source>
</evidence>
<reference evidence="5 6" key="1">
    <citation type="submission" date="2017-03" db="EMBL/GenBank/DDBJ databases">
        <title>Genome sequence of Clostridium chromiireducens DSM 23318.</title>
        <authorList>
            <person name="Poehlein A."/>
            <person name="Daniel R."/>
        </authorList>
    </citation>
    <scope>NUCLEOTIDE SEQUENCE [LARGE SCALE GENOMIC DNA]</scope>
    <source>
        <strain evidence="5 6">DSM 23318</strain>
    </source>
</reference>
<dbReference type="GO" id="GO:0006935">
    <property type="term" value="P:chemotaxis"/>
    <property type="evidence" value="ECO:0007669"/>
    <property type="project" value="InterPro"/>
</dbReference>
<dbReference type="InterPro" id="IPR004089">
    <property type="entry name" value="MCPsignal_dom"/>
</dbReference>
<dbReference type="SMART" id="SM00283">
    <property type="entry name" value="MA"/>
    <property type="match status" value="1"/>
</dbReference>
<evidence type="ECO:0000313" key="5">
    <source>
        <dbReference type="EMBL" id="OPJ62519.1"/>
    </source>
</evidence>
<dbReference type="Gene3D" id="1.10.287.950">
    <property type="entry name" value="Methyl-accepting chemotaxis protein"/>
    <property type="match status" value="1"/>
</dbReference>
<dbReference type="PRINTS" id="PR00260">
    <property type="entry name" value="CHEMTRNSDUCR"/>
</dbReference>
<comment type="similarity">
    <text evidence="2">Belongs to the methyl-accepting chemotaxis (MCP) protein family.</text>
</comment>
<name>A0A1V4IRK7_9CLOT</name>
<evidence type="ECO:0000256" key="1">
    <source>
        <dbReference type="ARBA" id="ARBA00023224"/>
    </source>
</evidence>
<feature type="domain" description="Methyl-accepting transducer" evidence="4">
    <location>
        <begin position="84"/>
        <end position="305"/>
    </location>
</feature>
<evidence type="ECO:0000313" key="6">
    <source>
        <dbReference type="Proteomes" id="UP000191056"/>
    </source>
</evidence>
<dbReference type="Pfam" id="PF00015">
    <property type="entry name" value="MCPsignal"/>
    <property type="match status" value="1"/>
</dbReference>
<protein>
    <submittedName>
        <fullName evidence="5">Methyl-accepting chemotaxis protein 2</fullName>
    </submittedName>
</protein>
<keyword evidence="6" id="KW-1185">Reference proteome</keyword>
<dbReference type="Proteomes" id="UP000191056">
    <property type="component" value="Unassembled WGS sequence"/>
</dbReference>
<dbReference type="SUPFAM" id="SSF58104">
    <property type="entry name" value="Methyl-accepting chemotaxis protein (MCP) signaling domain"/>
    <property type="match status" value="1"/>
</dbReference>
<sequence>MFGSKKEKSISNNVDIERSNLINELKRVYEVNKNYENTGNGYLEGDSELELMINKLLELKNSQLREQFLLNTDILEFVTQMDYVKDMIDNISIQKKSMEEVSVSSEEMSRAIEEVADYVQSSLSITEETVSTSKTSIKTINESFDYISKSFQEISVVQNKMHSVVESTREIDALVNIISQVAEQTNLLALNASIEAARAGEAGRGFAVVADEIKKLADNSKESVNYVRKMVKNLREDIDNSAHAITEVVNVFSSGKAHINEATLSMDKMGEGLNGIQSNFENISANIEEQTAVTQETASRLNEINNQTKLLSEACMKTGQGIYNISSMVENIRNKAIPYFKDLSGEQSTRPIKAQHLLLKWKAYNGVWGFAKLKETDIQDHTSCSLGKYLKRLMSTNHSKDLERRYEIERRSHELTKTIVNAVNCGNRDKIDSNLKELDEVISDLIKEL</sequence>
<dbReference type="OrthoDB" id="9816519at2"/>
<dbReference type="PANTHER" id="PTHR32089:SF112">
    <property type="entry name" value="LYSOZYME-LIKE PROTEIN-RELATED"/>
    <property type="match status" value="1"/>
</dbReference>
<dbReference type="PANTHER" id="PTHR32089">
    <property type="entry name" value="METHYL-ACCEPTING CHEMOTAXIS PROTEIN MCPB"/>
    <property type="match status" value="1"/>
</dbReference>
<dbReference type="EMBL" id="MZGT01000023">
    <property type="protein sequence ID" value="OPJ62519.1"/>
    <property type="molecule type" value="Genomic_DNA"/>
</dbReference>
<gene>
    <name evidence="5" type="primary">mcp2_1</name>
    <name evidence="5" type="ORF">CLCHR_20330</name>
</gene>
<organism evidence="5 6">
    <name type="scientific">Clostridium chromiireducens</name>
    <dbReference type="NCBI Taxonomy" id="225345"/>
    <lineage>
        <taxon>Bacteria</taxon>
        <taxon>Bacillati</taxon>
        <taxon>Bacillota</taxon>
        <taxon>Clostridia</taxon>
        <taxon>Eubacteriales</taxon>
        <taxon>Clostridiaceae</taxon>
        <taxon>Clostridium</taxon>
    </lineage>
</organism>
<keyword evidence="1 3" id="KW-0807">Transducer</keyword>
<evidence type="ECO:0000256" key="3">
    <source>
        <dbReference type="PROSITE-ProRule" id="PRU00284"/>
    </source>
</evidence>
<dbReference type="GO" id="GO:0007165">
    <property type="term" value="P:signal transduction"/>
    <property type="evidence" value="ECO:0007669"/>
    <property type="project" value="UniProtKB-KW"/>
</dbReference>
<dbReference type="AlphaFoldDB" id="A0A1V4IRK7"/>
<dbReference type="PROSITE" id="PS50111">
    <property type="entry name" value="CHEMOTAXIS_TRANSDUC_2"/>
    <property type="match status" value="1"/>
</dbReference>
<accession>A0A1V4IRK7</accession>
<dbReference type="STRING" id="225345.CLCHR_20330"/>
<dbReference type="GO" id="GO:0004888">
    <property type="term" value="F:transmembrane signaling receptor activity"/>
    <property type="evidence" value="ECO:0007669"/>
    <property type="project" value="InterPro"/>
</dbReference>
<dbReference type="RefSeq" id="WP_079439588.1">
    <property type="nucleotide sequence ID" value="NZ_MZGT01000023.1"/>
</dbReference>
<dbReference type="InterPro" id="IPR004090">
    <property type="entry name" value="Chemotax_Me-accpt_rcpt"/>
</dbReference>
<dbReference type="GO" id="GO:0016020">
    <property type="term" value="C:membrane"/>
    <property type="evidence" value="ECO:0007669"/>
    <property type="project" value="InterPro"/>
</dbReference>
<evidence type="ECO:0000259" key="4">
    <source>
        <dbReference type="PROSITE" id="PS50111"/>
    </source>
</evidence>
<comment type="caution">
    <text evidence="5">The sequence shown here is derived from an EMBL/GenBank/DDBJ whole genome shotgun (WGS) entry which is preliminary data.</text>
</comment>
<proteinExistence type="inferred from homology"/>